<keyword evidence="1" id="KW-0004">4Fe-4S</keyword>
<dbReference type="InterPro" id="IPR051536">
    <property type="entry name" value="UDG_Type-4/5"/>
</dbReference>
<evidence type="ECO:0000256" key="3">
    <source>
        <dbReference type="ARBA" id="ARBA00022763"/>
    </source>
</evidence>
<reference evidence="9 10" key="1">
    <citation type="submission" date="2024-09" db="EMBL/GenBank/DDBJ databases">
        <title>Floridaenema gen nov. (Aerosakkonemataceae, Aerosakkonematales ord. nov., Cyanobacteria) from benthic tropical and subtropical fresh waters, with the description of four new species.</title>
        <authorList>
            <person name="Moretto J.A."/>
            <person name="Berthold D.E."/>
            <person name="Lefler F.W."/>
            <person name="Huang I.-S."/>
            <person name="Laughinghouse H. IV."/>
        </authorList>
    </citation>
    <scope>NUCLEOTIDE SEQUENCE [LARGE SCALE GENOMIC DNA]</scope>
    <source>
        <strain evidence="9 10">BLCC-F50</strain>
    </source>
</reference>
<dbReference type="EMBL" id="JBHFNR010000099">
    <property type="protein sequence ID" value="MFB2894088.1"/>
    <property type="molecule type" value="Genomic_DNA"/>
</dbReference>
<sequence length="250" mass="28086">MKQCPIESVLLKGCTQIQEKKAASMPNITQLLSEIQQEAESATFPIDEPVYLAAGLKPTQPILYAGNLNSQLCFFARDLGKDEVHANQPLIGAAGKLVRSGLYRAMTQEAPTKTTDLQAVLDHVLLTNTVPYKPPGNKAYSQAVKKRFRPFIERLLVLHWQGNKIITLGNEAFDWFTPYTEKGVLAEFFARSDRYSATIEIQMVAKDNAGNLHKKLINLMPLPHPSPLNQKYYSQFPQLLQERLAGIFSW</sequence>
<accession>A0ABV4XQU2</accession>
<evidence type="ECO:0000256" key="4">
    <source>
        <dbReference type="ARBA" id="ARBA00022801"/>
    </source>
</evidence>
<dbReference type="PANTHER" id="PTHR33693">
    <property type="entry name" value="TYPE-5 URACIL-DNA GLYCOSYLASE"/>
    <property type="match status" value="1"/>
</dbReference>
<dbReference type="RefSeq" id="WP_413263739.1">
    <property type="nucleotide sequence ID" value="NZ_JBHFNR010000099.1"/>
</dbReference>
<dbReference type="InterPro" id="IPR036895">
    <property type="entry name" value="Uracil-DNA_glycosylase-like_sf"/>
</dbReference>
<evidence type="ECO:0000313" key="10">
    <source>
        <dbReference type="Proteomes" id="UP001576784"/>
    </source>
</evidence>
<keyword evidence="2" id="KW-0479">Metal-binding</keyword>
<dbReference type="Gene3D" id="3.40.470.10">
    <property type="entry name" value="Uracil-DNA glycosylase-like domain"/>
    <property type="match status" value="1"/>
</dbReference>
<keyword evidence="10" id="KW-1185">Reference proteome</keyword>
<feature type="domain" description="Uracil-DNA glycosylase-like" evidence="8">
    <location>
        <begin position="66"/>
        <end position="243"/>
    </location>
</feature>
<dbReference type="SUPFAM" id="SSF52141">
    <property type="entry name" value="Uracil-DNA glycosylase-like"/>
    <property type="match status" value="1"/>
</dbReference>
<evidence type="ECO:0000256" key="5">
    <source>
        <dbReference type="ARBA" id="ARBA00023004"/>
    </source>
</evidence>
<evidence type="ECO:0000256" key="2">
    <source>
        <dbReference type="ARBA" id="ARBA00022723"/>
    </source>
</evidence>
<evidence type="ECO:0000256" key="1">
    <source>
        <dbReference type="ARBA" id="ARBA00022485"/>
    </source>
</evidence>
<evidence type="ECO:0000256" key="6">
    <source>
        <dbReference type="ARBA" id="ARBA00023014"/>
    </source>
</evidence>
<keyword evidence="7" id="KW-0234">DNA repair</keyword>
<dbReference type="Pfam" id="PF03167">
    <property type="entry name" value="UDG"/>
    <property type="match status" value="1"/>
</dbReference>
<protein>
    <submittedName>
        <fullName evidence="9">Uracil-DNA glycosylase family protein</fullName>
    </submittedName>
</protein>
<name>A0ABV4XQU2_9CYAN</name>
<keyword evidence="5" id="KW-0408">Iron</keyword>
<keyword evidence="4" id="KW-0378">Hydrolase</keyword>
<keyword evidence="6" id="KW-0411">Iron-sulfur</keyword>
<evidence type="ECO:0000313" key="9">
    <source>
        <dbReference type="EMBL" id="MFB2894088.1"/>
    </source>
</evidence>
<comment type="caution">
    <text evidence="9">The sequence shown here is derived from an EMBL/GenBank/DDBJ whole genome shotgun (WGS) entry which is preliminary data.</text>
</comment>
<organism evidence="9 10">
    <name type="scientific">Floridaenema flaviceps BLCC-F50</name>
    <dbReference type="NCBI Taxonomy" id="3153642"/>
    <lineage>
        <taxon>Bacteria</taxon>
        <taxon>Bacillati</taxon>
        <taxon>Cyanobacteriota</taxon>
        <taxon>Cyanophyceae</taxon>
        <taxon>Oscillatoriophycideae</taxon>
        <taxon>Aerosakkonematales</taxon>
        <taxon>Aerosakkonemataceae</taxon>
        <taxon>Floridanema</taxon>
        <taxon>Floridanema flaviceps</taxon>
    </lineage>
</organism>
<keyword evidence="3" id="KW-0227">DNA damage</keyword>
<evidence type="ECO:0000256" key="7">
    <source>
        <dbReference type="ARBA" id="ARBA00023204"/>
    </source>
</evidence>
<dbReference type="Proteomes" id="UP001576784">
    <property type="component" value="Unassembled WGS sequence"/>
</dbReference>
<dbReference type="PANTHER" id="PTHR33693:SF1">
    <property type="entry name" value="TYPE-4 URACIL-DNA GLYCOSYLASE"/>
    <property type="match status" value="1"/>
</dbReference>
<proteinExistence type="predicted"/>
<evidence type="ECO:0000259" key="8">
    <source>
        <dbReference type="Pfam" id="PF03167"/>
    </source>
</evidence>
<dbReference type="InterPro" id="IPR005122">
    <property type="entry name" value="Uracil-DNA_glycosylase-like"/>
</dbReference>
<gene>
    <name evidence="9" type="ORF">ACE1CI_14355</name>
</gene>